<protein>
    <submittedName>
        <fullName evidence="6">DNA mismatch repair protein MutT</fullName>
    </submittedName>
</protein>
<evidence type="ECO:0000256" key="2">
    <source>
        <dbReference type="ARBA" id="ARBA00022801"/>
    </source>
</evidence>
<dbReference type="InterPro" id="IPR015797">
    <property type="entry name" value="NUDIX_hydrolase-like_dom_sf"/>
</dbReference>
<dbReference type="InterPro" id="IPR020476">
    <property type="entry name" value="Nudix_hydrolase"/>
</dbReference>
<keyword evidence="7" id="KW-1185">Reference proteome</keyword>
<comment type="cofactor">
    <cofactor evidence="1">
        <name>Mg(2+)</name>
        <dbReference type="ChEBI" id="CHEBI:18420"/>
    </cofactor>
</comment>
<gene>
    <name evidence="6" type="ORF">LK03_17345</name>
</gene>
<dbReference type="Proteomes" id="UP000029493">
    <property type="component" value="Chromosome"/>
</dbReference>
<dbReference type="OrthoDB" id="9761969at2"/>
<dbReference type="Gene3D" id="3.90.79.10">
    <property type="entry name" value="Nucleoside Triphosphate Pyrophosphohydrolase"/>
    <property type="match status" value="1"/>
</dbReference>
<evidence type="ECO:0000313" key="7">
    <source>
        <dbReference type="Proteomes" id="UP000029493"/>
    </source>
</evidence>
<dbReference type="InterPro" id="IPR000086">
    <property type="entry name" value="NUDIX_hydrolase_dom"/>
</dbReference>
<evidence type="ECO:0000256" key="4">
    <source>
        <dbReference type="RuleBase" id="RU003476"/>
    </source>
</evidence>
<keyword evidence="3" id="KW-0460">Magnesium</keyword>
<evidence type="ECO:0000256" key="1">
    <source>
        <dbReference type="ARBA" id="ARBA00001946"/>
    </source>
</evidence>
<dbReference type="SUPFAM" id="SSF55811">
    <property type="entry name" value="Nudix"/>
    <property type="match status" value="1"/>
</dbReference>
<comment type="similarity">
    <text evidence="4">Belongs to the Nudix hydrolase family.</text>
</comment>
<reference evidence="6 7" key="1">
    <citation type="submission" date="2014-09" db="EMBL/GenBank/DDBJ databases">
        <authorList>
            <person name="Chan K.-G."/>
        </authorList>
    </citation>
    <scope>NUCLEOTIDE SEQUENCE [LARGE SCALE GENOMIC DNA]</scope>
    <source>
        <strain evidence="6 7">ND07</strain>
    </source>
</reference>
<dbReference type="InterPro" id="IPR020084">
    <property type="entry name" value="NUDIX_hydrolase_CS"/>
</dbReference>
<dbReference type="eggNOG" id="COG0494">
    <property type="taxonomic scope" value="Bacteria"/>
</dbReference>
<feature type="domain" description="Nudix hydrolase" evidence="5">
    <location>
        <begin position="1"/>
        <end position="147"/>
    </location>
</feature>
<dbReference type="STRING" id="157783.LK03_17345"/>
<dbReference type="CDD" id="cd04685">
    <property type="entry name" value="NUDIX_Hydrolase"/>
    <property type="match status" value="1"/>
</dbReference>
<dbReference type="GO" id="GO:0016787">
    <property type="term" value="F:hydrolase activity"/>
    <property type="evidence" value="ECO:0007669"/>
    <property type="project" value="UniProtKB-KW"/>
</dbReference>
<dbReference type="PANTHER" id="PTHR43046:SF12">
    <property type="entry name" value="GDP-MANNOSE MANNOSYL HYDROLASE"/>
    <property type="match status" value="1"/>
</dbReference>
<dbReference type="KEGG" id="psw:LK03_17345"/>
<sequence length="147" mass="16721">MRQRPSARLLVIDPQQRVLLFHFVHHHGALAGSSCWATPGGGVEVGETFAEAARRELWEETGIQVQDVGNAIDQRRFVMTLPCGEQVTAFEQYFVVRVADVLVSKVNWSDLELEVMAAHRWWSVEQLRQTDDIVWPADLVELLSRVL</sequence>
<dbReference type="RefSeq" id="WP_038413575.1">
    <property type="nucleotide sequence ID" value="NZ_CP009455.1"/>
</dbReference>
<accession>A0A089WNN0</accession>
<dbReference type="AlphaFoldDB" id="A0A089WNN0"/>
<dbReference type="PROSITE" id="PS00893">
    <property type="entry name" value="NUDIX_BOX"/>
    <property type="match status" value="1"/>
</dbReference>
<proteinExistence type="inferred from homology"/>
<dbReference type="PROSITE" id="PS51462">
    <property type="entry name" value="NUDIX"/>
    <property type="match status" value="1"/>
</dbReference>
<evidence type="ECO:0000256" key="3">
    <source>
        <dbReference type="ARBA" id="ARBA00022842"/>
    </source>
</evidence>
<keyword evidence="2 4" id="KW-0378">Hydrolase</keyword>
<dbReference type="PRINTS" id="PR00502">
    <property type="entry name" value="NUDIXFAMILY"/>
</dbReference>
<evidence type="ECO:0000259" key="5">
    <source>
        <dbReference type="PROSITE" id="PS51462"/>
    </source>
</evidence>
<dbReference type="PANTHER" id="PTHR43046">
    <property type="entry name" value="GDP-MANNOSE MANNOSYL HYDROLASE"/>
    <property type="match status" value="1"/>
</dbReference>
<organism evidence="6 7">
    <name type="scientific">Pseudomonas cremoricolorata</name>
    <dbReference type="NCBI Taxonomy" id="157783"/>
    <lineage>
        <taxon>Bacteria</taxon>
        <taxon>Pseudomonadati</taxon>
        <taxon>Pseudomonadota</taxon>
        <taxon>Gammaproteobacteria</taxon>
        <taxon>Pseudomonadales</taxon>
        <taxon>Pseudomonadaceae</taxon>
        <taxon>Pseudomonas</taxon>
    </lineage>
</organism>
<dbReference type="Pfam" id="PF00293">
    <property type="entry name" value="NUDIX"/>
    <property type="match status" value="1"/>
</dbReference>
<dbReference type="PROSITE" id="PS51257">
    <property type="entry name" value="PROKAR_LIPOPROTEIN"/>
    <property type="match status" value="1"/>
</dbReference>
<dbReference type="EMBL" id="CP009455">
    <property type="protein sequence ID" value="AIR90920.1"/>
    <property type="molecule type" value="Genomic_DNA"/>
</dbReference>
<evidence type="ECO:0000313" key="6">
    <source>
        <dbReference type="EMBL" id="AIR90920.1"/>
    </source>
</evidence>
<name>A0A089WNN0_9PSED</name>